<dbReference type="Gene3D" id="1.10.10.2910">
    <property type="match status" value="1"/>
</dbReference>
<dbReference type="InterPro" id="IPR010359">
    <property type="entry name" value="IrrE_HExxH"/>
</dbReference>
<gene>
    <name evidence="2" type="ORF">HXO56_12085</name>
</gene>
<proteinExistence type="predicted"/>
<accession>A0A930PGA1</accession>
<dbReference type="AlphaFoldDB" id="A0A930PGA1"/>
<reference evidence="2" key="1">
    <citation type="submission" date="2020-04" db="EMBL/GenBank/DDBJ databases">
        <title>Deep metagenomics examines the oral microbiome during advanced dental caries in children, revealing novel taxa and co-occurrences with host molecules.</title>
        <authorList>
            <person name="Baker J.L."/>
            <person name="Morton J.T."/>
            <person name="Dinis M."/>
            <person name="Alvarez R."/>
            <person name="Tran N.C."/>
            <person name="Knight R."/>
            <person name="Edlund A."/>
        </authorList>
    </citation>
    <scope>NUCLEOTIDE SEQUENCE</scope>
    <source>
        <strain evidence="2">JCVI_47_bin.4</strain>
    </source>
</reference>
<evidence type="ECO:0000313" key="3">
    <source>
        <dbReference type="Proteomes" id="UP000769484"/>
    </source>
</evidence>
<protein>
    <submittedName>
        <fullName evidence="2">ImmA/IrrE family metallo-endopeptidase</fullName>
    </submittedName>
</protein>
<evidence type="ECO:0000313" key="2">
    <source>
        <dbReference type="EMBL" id="MBF1650790.1"/>
    </source>
</evidence>
<feature type="domain" description="IrrE N-terminal-like" evidence="1">
    <location>
        <begin position="72"/>
        <end position="179"/>
    </location>
</feature>
<dbReference type="PANTHER" id="PTHR43236:SF2">
    <property type="entry name" value="BLL0069 PROTEIN"/>
    <property type="match status" value="1"/>
</dbReference>
<comment type="caution">
    <text evidence="2">The sequence shown here is derived from an EMBL/GenBank/DDBJ whole genome shotgun (WGS) entry which is preliminary data.</text>
</comment>
<organism evidence="2 3">
    <name type="scientific">Rothia dentocariosa</name>
    <dbReference type="NCBI Taxonomy" id="2047"/>
    <lineage>
        <taxon>Bacteria</taxon>
        <taxon>Bacillati</taxon>
        <taxon>Actinomycetota</taxon>
        <taxon>Actinomycetes</taxon>
        <taxon>Micrococcales</taxon>
        <taxon>Micrococcaceae</taxon>
        <taxon>Rothia</taxon>
    </lineage>
</organism>
<dbReference type="PANTHER" id="PTHR43236">
    <property type="entry name" value="ANTITOXIN HIGA1"/>
    <property type="match status" value="1"/>
</dbReference>
<dbReference type="EMBL" id="JABZXJ010000120">
    <property type="protein sequence ID" value="MBF1650790.1"/>
    <property type="molecule type" value="Genomic_DNA"/>
</dbReference>
<dbReference type="InterPro" id="IPR052345">
    <property type="entry name" value="Rad_response_metalloprotease"/>
</dbReference>
<name>A0A930PGA1_9MICC</name>
<dbReference type="Pfam" id="PF06114">
    <property type="entry name" value="Peptidase_M78"/>
    <property type="match status" value="1"/>
</dbReference>
<sequence length="187" mass="21596">MNQLATRSPELPEEFHDLDALRRDACQEAVNVRQAFWRKSFPVDPVKIALALGAEVYEAQLGTDIFGALLQSSDQSMRIYIDKDQPASRYRFSAAHELGHYVDRSRRLDVLPRDIDRRSDKMPDFKTPEGKREIWANEFAGELLMPLEEIKRQYASGNTSPIRLSKLFNVSLPAMNYRLRLLRNKLS</sequence>
<dbReference type="Proteomes" id="UP000769484">
    <property type="component" value="Unassembled WGS sequence"/>
</dbReference>
<evidence type="ECO:0000259" key="1">
    <source>
        <dbReference type="Pfam" id="PF06114"/>
    </source>
</evidence>